<protein>
    <submittedName>
        <fullName evidence="2">Uncharacterized protein</fullName>
    </submittedName>
</protein>
<evidence type="ECO:0000313" key="2">
    <source>
        <dbReference type="EMBL" id="KAF7840006.1"/>
    </source>
</evidence>
<dbReference type="Proteomes" id="UP000634136">
    <property type="component" value="Unassembled WGS sequence"/>
</dbReference>
<dbReference type="AlphaFoldDB" id="A0A834X7X9"/>
<gene>
    <name evidence="2" type="ORF">G2W53_008488</name>
</gene>
<dbReference type="EMBL" id="JAAIUW010000003">
    <property type="protein sequence ID" value="KAF7840006.1"/>
    <property type="molecule type" value="Genomic_DNA"/>
</dbReference>
<keyword evidence="3" id="KW-1185">Reference proteome</keyword>
<name>A0A834X7X9_9FABA</name>
<feature type="region of interest" description="Disordered" evidence="1">
    <location>
        <begin position="1"/>
        <end position="29"/>
    </location>
</feature>
<reference evidence="2" key="1">
    <citation type="submission" date="2020-09" db="EMBL/GenBank/DDBJ databases">
        <title>Genome-Enabled Discovery of Anthraquinone Biosynthesis in Senna tora.</title>
        <authorList>
            <person name="Kang S.-H."/>
            <person name="Pandey R.P."/>
            <person name="Lee C.-M."/>
            <person name="Sim J.-S."/>
            <person name="Jeong J.-T."/>
            <person name="Choi B.-S."/>
            <person name="Jung M."/>
            <person name="Ginzburg D."/>
            <person name="Zhao K."/>
            <person name="Won S.Y."/>
            <person name="Oh T.-J."/>
            <person name="Yu Y."/>
            <person name="Kim N.-H."/>
            <person name="Lee O.R."/>
            <person name="Lee T.-H."/>
            <person name="Bashyal P."/>
            <person name="Kim T.-S."/>
            <person name="Lee W.-H."/>
            <person name="Kawkins C."/>
            <person name="Kim C.-K."/>
            <person name="Kim J.S."/>
            <person name="Ahn B.O."/>
            <person name="Rhee S.Y."/>
            <person name="Sohng J.K."/>
        </authorList>
    </citation>
    <scope>NUCLEOTIDE SEQUENCE</scope>
    <source>
        <tissue evidence="2">Leaf</tissue>
    </source>
</reference>
<accession>A0A834X7X9</accession>
<organism evidence="2 3">
    <name type="scientific">Senna tora</name>
    <dbReference type="NCBI Taxonomy" id="362788"/>
    <lineage>
        <taxon>Eukaryota</taxon>
        <taxon>Viridiplantae</taxon>
        <taxon>Streptophyta</taxon>
        <taxon>Embryophyta</taxon>
        <taxon>Tracheophyta</taxon>
        <taxon>Spermatophyta</taxon>
        <taxon>Magnoliopsida</taxon>
        <taxon>eudicotyledons</taxon>
        <taxon>Gunneridae</taxon>
        <taxon>Pentapetalae</taxon>
        <taxon>rosids</taxon>
        <taxon>fabids</taxon>
        <taxon>Fabales</taxon>
        <taxon>Fabaceae</taxon>
        <taxon>Caesalpinioideae</taxon>
        <taxon>Cassia clade</taxon>
        <taxon>Senna</taxon>
    </lineage>
</organism>
<evidence type="ECO:0000256" key="1">
    <source>
        <dbReference type="SAM" id="MobiDB-lite"/>
    </source>
</evidence>
<sequence>MDSVMAAPRTEQSMKMKTPKKNGGGGTYSYLANLKHVKTR</sequence>
<proteinExistence type="predicted"/>
<comment type="caution">
    <text evidence="2">The sequence shown here is derived from an EMBL/GenBank/DDBJ whole genome shotgun (WGS) entry which is preliminary data.</text>
</comment>
<evidence type="ECO:0000313" key="3">
    <source>
        <dbReference type="Proteomes" id="UP000634136"/>
    </source>
</evidence>